<name>Q21EY0_SACD2</name>
<accession>Q21EY0</accession>
<dbReference type="RefSeq" id="WP_011469964.1">
    <property type="nucleotide sequence ID" value="NC_007912.1"/>
</dbReference>
<proteinExistence type="inferred from homology"/>
<dbReference type="SUPFAM" id="SSF47203">
    <property type="entry name" value="Acyl-CoA dehydrogenase C-terminal domain-like"/>
    <property type="match status" value="1"/>
</dbReference>
<dbReference type="GO" id="GO:0003995">
    <property type="term" value="F:acyl-CoA dehydrogenase activity"/>
    <property type="evidence" value="ECO:0007669"/>
    <property type="project" value="TreeGrafter"/>
</dbReference>
<keyword evidence="3" id="KW-0274">FAD</keyword>
<dbReference type="KEGG" id="sde:Sde_3494"/>
<feature type="compositionally biased region" description="Polar residues" evidence="4">
    <location>
        <begin position="10"/>
        <end position="20"/>
    </location>
</feature>
<sequence length="406" mass="44861">MSKTADVAAPSQQMHAQQKEASNTDLLSEFLNLCDQNKANTYDIDFFKTVFKLCRPETTSEFSYYAELEEHIAYIESFAASELISNQLNFVAPLLELTATMGNPHSSLNPHNSHNPHNPHSNTVNSKLAQQLLSSIRQGDMLFSRVLTIPEQAKNSTQAPFGVSASENKNGWLLNGALSVVLFNKAVSHHLVLATLPNNNTLVTYLPTQTAGITTAEHAQLGAPKANNSQFEIANLRLQNVLVNNGAIGEINTQSILDLVARSRIMTAIRHNQYTRMCLDKLILFLKSRISNGDPLINQQVIQHRLAKLEARLSSSCALSRYSLQQMAAGKDTQALASACKLLASELLVYASKQALHLGGITHFQKNKPIANSYTEANWANFFLEPKDLLLRNILDTSVSERHQKA</sequence>
<evidence type="ECO:0000256" key="1">
    <source>
        <dbReference type="ARBA" id="ARBA00009347"/>
    </source>
</evidence>
<dbReference type="GeneID" id="98615108"/>
<dbReference type="InterPro" id="IPR009075">
    <property type="entry name" value="AcylCo_DH/oxidase_C"/>
</dbReference>
<dbReference type="OrthoDB" id="7053515at2"/>
<organism evidence="6 7">
    <name type="scientific">Saccharophagus degradans (strain 2-40 / ATCC 43961 / DSM 17024)</name>
    <dbReference type="NCBI Taxonomy" id="203122"/>
    <lineage>
        <taxon>Bacteria</taxon>
        <taxon>Pseudomonadati</taxon>
        <taxon>Pseudomonadota</taxon>
        <taxon>Gammaproteobacteria</taxon>
        <taxon>Cellvibrionales</taxon>
        <taxon>Cellvibrionaceae</taxon>
        <taxon>Saccharophagus</taxon>
    </lineage>
</organism>
<keyword evidence="7" id="KW-1185">Reference proteome</keyword>
<dbReference type="AlphaFoldDB" id="Q21EY0"/>
<dbReference type="GO" id="GO:0046359">
    <property type="term" value="P:butyrate catabolic process"/>
    <property type="evidence" value="ECO:0007669"/>
    <property type="project" value="TreeGrafter"/>
</dbReference>
<dbReference type="HOGENOM" id="CLU_677729_0_0_6"/>
<comment type="similarity">
    <text evidence="1">Belongs to the acyl-CoA dehydrogenase family.</text>
</comment>
<dbReference type="SUPFAM" id="SSF56645">
    <property type="entry name" value="Acyl-CoA dehydrogenase NM domain-like"/>
    <property type="match status" value="1"/>
</dbReference>
<dbReference type="PANTHER" id="PTHR43884">
    <property type="entry name" value="ACYL-COA DEHYDROGENASE"/>
    <property type="match status" value="1"/>
</dbReference>
<dbReference type="Gene3D" id="1.20.140.10">
    <property type="entry name" value="Butyryl-CoA Dehydrogenase, subunit A, domain 3"/>
    <property type="match status" value="1"/>
</dbReference>
<dbReference type="InterPro" id="IPR009100">
    <property type="entry name" value="AcylCoA_DH/oxidase_NM_dom_sf"/>
</dbReference>
<dbReference type="GO" id="GO:0033539">
    <property type="term" value="P:fatty acid beta-oxidation using acyl-CoA dehydrogenase"/>
    <property type="evidence" value="ECO:0007669"/>
    <property type="project" value="TreeGrafter"/>
</dbReference>
<evidence type="ECO:0000256" key="4">
    <source>
        <dbReference type="SAM" id="MobiDB-lite"/>
    </source>
</evidence>
<keyword evidence="2" id="KW-0285">Flavoprotein</keyword>
<evidence type="ECO:0000256" key="3">
    <source>
        <dbReference type="ARBA" id="ARBA00022827"/>
    </source>
</evidence>
<dbReference type="eggNOG" id="COG1960">
    <property type="taxonomic scope" value="Bacteria"/>
</dbReference>
<dbReference type="InterPro" id="IPR036250">
    <property type="entry name" value="AcylCo_DH-like_C"/>
</dbReference>
<reference evidence="6 7" key="1">
    <citation type="journal article" date="2008" name="PLoS Genet.">
        <title>Complete genome sequence of the complex carbohydrate-degrading marine bacterium, Saccharophagus degradans strain 2-40 T.</title>
        <authorList>
            <person name="Weiner R.M."/>
            <person name="Taylor L.E.II."/>
            <person name="Henrissat B."/>
            <person name="Hauser L."/>
            <person name="Land M."/>
            <person name="Coutinho P.M."/>
            <person name="Rancurel C."/>
            <person name="Saunders E.H."/>
            <person name="Longmire A.G."/>
            <person name="Zhang H."/>
            <person name="Bayer E.A."/>
            <person name="Gilbert H.J."/>
            <person name="Larimer F."/>
            <person name="Zhulin I.B."/>
            <person name="Ekborg N.A."/>
            <person name="Lamed R."/>
            <person name="Richardson P.M."/>
            <person name="Borovok I."/>
            <person name="Hutcheson S."/>
        </authorList>
    </citation>
    <scope>NUCLEOTIDE SEQUENCE [LARGE SCALE GENOMIC DNA]</scope>
    <source>
        <strain evidence="7">2-40 / ATCC 43961 / DSM 17024</strain>
    </source>
</reference>
<dbReference type="PANTHER" id="PTHR43884:SF12">
    <property type="entry name" value="ISOVALERYL-COA DEHYDROGENASE, MITOCHONDRIAL-RELATED"/>
    <property type="match status" value="1"/>
</dbReference>
<dbReference type="STRING" id="203122.Sde_3494"/>
<feature type="domain" description="Acyl-CoA dehydrogenase/oxidase C-terminal" evidence="5">
    <location>
        <begin position="260"/>
        <end position="378"/>
    </location>
</feature>
<dbReference type="Proteomes" id="UP000001947">
    <property type="component" value="Chromosome"/>
</dbReference>
<feature type="region of interest" description="Disordered" evidence="4">
    <location>
        <begin position="102"/>
        <end position="123"/>
    </location>
</feature>
<evidence type="ECO:0000313" key="7">
    <source>
        <dbReference type="Proteomes" id="UP000001947"/>
    </source>
</evidence>
<dbReference type="Pfam" id="PF00441">
    <property type="entry name" value="Acyl-CoA_dh_1"/>
    <property type="match status" value="1"/>
</dbReference>
<evidence type="ECO:0000313" key="6">
    <source>
        <dbReference type="EMBL" id="ABD82749.1"/>
    </source>
</evidence>
<evidence type="ECO:0000256" key="2">
    <source>
        <dbReference type="ARBA" id="ARBA00022630"/>
    </source>
</evidence>
<evidence type="ECO:0000259" key="5">
    <source>
        <dbReference type="Pfam" id="PF00441"/>
    </source>
</evidence>
<gene>
    <name evidence="6" type="ordered locus">Sde_3494</name>
</gene>
<feature type="region of interest" description="Disordered" evidence="4">
    <location>
        <begin position="1"/>
        <end position="20"/>
    </location>
</feature>
<feature type="compositionally biased region" description="Low complexity" evidence="4">
    <location>
        <begin position="103"/>
        <end position="122"/>
    </location>
</feature>
<dbReference type="EMBL" id="CP000282">
    <property type="protein sequence ID" value="ABD82749.1"/>
    <property type="molecule type" value="Genomic_DNA"/>
</dbReference>
<protein>
    <submittedName>
        <fullName evidence="6">Acyl-CoA dehydrogenase-like protein</fullName>
    </submittedName>
</protein>